<dbReference type="Proteomes" id="UP000250125">
    <property type="component" value="Chromosome"/>
</dbReference>
<dbReference type="KEGG" id="tsl:A3L11_09690"/>
<name>A0A2Z2MS27_9EURY</name>
<proteinExistence type="predicted"/>
<keyword evidence="2" id="KW-0378">Hydrolase</keyword>
<dbReference type="EMBL" id="CP015103">
    <property type="protein sequence ID" value="ASJ09487.1"/>
    <property type="molecule type" value="Genomic_DNA"/>
</dbReference>
<evidence type="ECO:0000259" key="1">
    <source>
        <dbReference type="SMART" id="SM00933"/>
    </source>
</evidence>
<dbReference type="OrthoDB" id="33831at2157"/>
<accession>A0A2Z2MS27</accession>
<protein>
    <submittedName>
        <fullName evidence="2">5'-3' exonuclease</fullName>
    </submittedName>
</protein>
<dbReference type="GeneID" id="33318511"/>
<sequence length="413" mass="47414">MERIDDEHINEIRRFLIQSREELERLVPLVRKYFKWNKLPEPKEANVYAVDGSRMAKRLSGAIIYAVSAAGIGERLYYWNDIGTLFPYSNADDRIRIHMDTLEKRMGAMVSELGGELVLMDGTLSGALIRPPTYIESTTRKIYSKHGDTLLDASLDFLDLLDREWKVWRKQMKEEGVVSGPSLISRGRGGKDVFRILMEMSPSVKKSLWWVKDREDLIILFEYLEYLHALDRLFGGRTAAVAKTFYKSDVIGTVVEREGIKKAPIMVDTPVVASLSESPGYLPFNYRSGIKEAFPEFVISLMRHGKFQNLREILEVDEGNLVRARIQPAYVRFAEGGLIYLLEVPEKQDFERTLAEILSVAEDEYVIPLEYAHHSVVIKKKEFDAYVNAVLSALVGEDERFLSFLRYGREPLE</sequence>
<keyword evidence="2" id="KW-0540">Nuclease</keyword>
<evidence type="ECO:0000313" key="3">
    <source>
        <dbReference type="Proteomes" id="UP000250125"/>
    </source>
</evidence>
<gene>
    <name evidence="2" type="ORF">A3L11_09690</name>
</gene>
<reference evidence="2 3" key="1">
    <citation type="submission" date="2016-04" db="EMBL/GenBank/DDBJ databases">
        <title>Complete genome sequence of Thermococcus siculi type strain RG-20.</title>
        <authorList>
            <person name="Oger P.M."/>
        </authorList>
    </citation>
    <scope>NUCLEOTIDE SEQUENCE [LARGE SCALE GENOMIC DNA]</scope>
    <source>
        <strain evidence="2 3">RG-20</strain>
    </source>
</reference>
<dbReference type="RefSeq" id="WP_088856715.1">
    <property type="nucleotide sequence ID" value="NZ_CP015103.1"/>
</dbReference>
<dbReference type="InterPro" id="IPR018977">
    <property type="entry name" value="NurA_domain"/>
</dbReference>
<evidence type="ECO:0000313" key="2">
    <source>
        <dbReference type="EMBL" id="ASJ09487.1"/>
    </source>
</evidence>
<keyword evidence="2" id="KW-0269">Exonuclease</keyword>
<organism evidence="2 3">
    <name type="scientific">Thermococcus siculi</name>
    <dbReference type="NCBI Taxonomy" id="72803"/>
    <lineage>
        <taxon>Archaea</taxon>
        <taxon>Methanobacteriati</taxon>
        <taxon>Methanobacteriota</taxon>
        <taxon>Thermococci</taxon>
        <taxon>Thermococcales</taxon>
        <taxon>Thermococcaceae</taxon>
        <taxon>Thermococcus</taxon>
    </lineage>
</organism>
<dbReference type="Pfam" id="PF09376">
    <property type="entry name" value="NurA"/>
    <property type="match status" value="1"/>
</dbReference>
<keyword evidence="3" id="KW-1185">Reference proteome</keyword>
<feature type="domain" description="NurA" evidence="1">
    <location>
        <begin position="45"/>
        <end position="378"/>
    </location>
</feature>
<dbReference type="AlphaFoldDB" id="A0A2Z2MS27"/>
<dbReference type="SMART" id="SM00933">
    <property type="entry name" value="NurA"/>
    <property type="match status" value="1"/>
</dbReference>
<dbReference type="GO" id="GO:0004527">
    <property type="term" value="F:exonuclease activity"/>
    <property type="evidence" value="ECO:0007669"/>
    <property type="project" value="UniProtKB-KW"/>
</dbReference>